<accession>A0A0C3RZT9</accession>
<keyword evidence="2" id="KW-1185">Reference proteome</keyword>
<keyword evidence="1" id="KW-0378">Hydrolase</keyword>
<evidence type="ECO:0000313" key="2">
    <source>
        <dbReference type="Proteomes" id="UP000053257"/>
    </source>
</evidence>
<sequence>MVGVATAQTPCGPYNYKSSFQPLGADLRDESSPRCRTDGVPPLHVRNNQNLKIAQLDGNYYNVTAVTNELTAATLKTSGIVKATVCEYFLITSHTSGWALNPNKWFFTSSLVETWLAQQDIAPMATCPWYSHNALDLPHGTGTAVYMGNRWWPNLLGAAPTSGNCSTSRAAHRHSCTPTCGLSTSRRARVRGRTPTTLSSSIFPGGEAAGYLGHGGTVTINNAKNTGGAHQVTLYFTNGNSMYCNVTVRHPA</sequence>
<dbReference type="Gene3D" id="2.115.10.20">
    <property type="entry name" value="Glycosyl hydrolase domain, family 43"/>
    <property type="match status" value="1"/>
</dbReference>
<dbReference type="STRING" id="745531.A0A0C3RZT9"/>
<protein>
    <submittedName>
        <fullName evidence="1">Glycoside hydrolase family 43 protein</fullName>
    </submittedName>
</protein>
<proteinExistence type="predicted"/>
<dbReference type="PANTHER" id="PTHR22925">
    <property type="entry name" value="GLYCOSYL HYDROLASE 43 FAMILY MEMBER"/>
    <property type="match status" value="1"/>
</dbReference>
<dbReference type="EMBL" id="KN840708">
    <property type="protein sequence ID" value="KIP02062.1"/>
    <property type="molecule type" value="Genomic_DNA"/>
</dbReference>
<evidence type="ECO:0000313" key="1">
    <source>
        <dbReference type="EMBL" id="KIP02062.1"/>
    </source>
</evidence>
<dbReference type="PANTHER" id="PTHR22925:SF3">
    <property type="entry name" value="GLYCOSYL HYDROLASE FAMILY PROTEIN 43"/>
    <property type="match status" value="1"/>
</dbReference>
<reference evidence="1 2" key="1">
    <citation type="journal article" date="2014" name="PLoS Genet.">
        <title>Analysis of the Phlebiopsis gigantea genome, transcriptome and secretome provides insight into its pioneer colonization strategies of wood.</title>
        <authorList>
            <person name="Hori C."/>
            <person name="Ishida T."/>
            <person name="Igarashi K."/>
            <person name="Samejima M."/>
            <person name="Suzuki H."/>
            <person name="Master E."/>
            <person name="Ferreira P."/>
            <person name="Ruiz-Duenas F.J."/>
            <person name="Held B."/>
            <person name="Canessa P."/>
            <person name="Larrondo L.F."/>
            <person name="Schmoll M."/>
            <person name="Druzhinina I.S."/>
            <person name="Kubicek C.P."/>
            <person name="Gaskell J.A."/>
            <person name="Kersten P."/>
            <person name="St John F."/>
            <person name="Glasner J."/>
            <person name="Sabat G."/>
            <person name="Splinter BonDurant S."/>
            <person name="Syed K."/>
            <person name="Yadav J."/>
            <person name="Mgbeahuruike A.C."/>
            <person name="Kovalchuk A."/>
            <person name="Asiegbu F.O."/>
            <person name="Lackner G."/>
            <person name="Hoffmeister D."/>
            <person name="Rencoret J."/>
            <person name="Gutierrez A."/>
            <person name="Sun H."/>
            <person name="Lindquist E."/>
            <person name="Barry K."/>
            <person name="Riley R."/>
            <person name="Grigoriev I.V."/>
            <person name="Henrissat B."/>
            <person name="Kues U."/>
            <person name="Berka R.M."/>
            <person name="Martinez A.T."/>
            <person name="Covert S.F."/>
            <person name="Blanchette R.A."/>
            <person name="Cullen D."/>
        </authorList>
    </citation>
    <scope>NUCLEOTIDE SEQUENCE [LARGE SCALE GENOMIC DNA]</scope>
    <source>
        <strain evidence="1 2">11061_1 CR5-6</strain>
    </source>
</reference>
<dbReference type="InterPro" id="IPR023296">
    <property type="entry name" value="Glyco_hydro_beta-prop_sf"/>
</dbReference>
<dbReference type="Proteomes" id="UP000053257">
    <property type="component" value="Unassembled WGS sequence"/>
</dbReference>
<dbReference type="OrthoDB" id="9970295at2759"/>
<organism evidence="1 2">
    <name type="scientific">Phlebiopsis gigantea (strain 11061_1 CR5-6)</name>
    <name type="common">White-rot fungus</name>
    <name type="synonym">Peniophora gigantea</name>
    <dbReference type="NCBI Taxonomy" id="745531"/>
    <lineage>
        <taxon>Eukaryota</taxon>
        <taxon>Fungi</taxon>
        <taxon>Dikarya</taxon>
        <taxon>Basidiomycota</taxon>
        <taxon>Agaricomycotina</taxon>
        <taxon>Agaricomycetes</taxon>
        <taxon>Polyporales</taxon>
        <taxon>Phanerochaetaceae</taxon>
        <taxon>Phlebiopsis</taxon>
    </lineage>
</organism>
<name>A0A0C3RZT9_PHLG1</name>
<dbReference type="AlphaFoldDB" id="A0A0C3RZT9"/>
<dbReference type="GO" id="GO:0016787">
    <property type="term" value="F:hydrolase activity"/>
    <property type="evidence" value="ECO:0007669"/>
    <property type="project" value="UniProtKB-KW"/>
</dbReference>
<dbReference type="HOGENOM" id="CLU_1103132_0_0_1"/>
<gene>
    <name evidence="1" type="ORF">PHLGIDRAFT_122802</name>
</gene>
<dbReference type="SUPFAM" id="SSF75005">
    <property type="entry name" value="Arabinanase/levansucrase/invertase"/>
    <property type="match status" value="1"/>
</dbReference>